<dbReference type="Gene3D" id="3.40.50.1000">
    <property type="entry name" value="HAD superfamily/HAD-like"/>
    <property type="match status" value="2"/>
</dbReference>
<dbReference type="PRINTS" id="PR00120">
    <property type="entry name" value="HATPASE"/>
</dbReference>
<dbReference type="InterPro" id="IPR023298">
    <property type="entry name" value="ATPase_P-typ_TM_dom_sf"/>
</dbReference>
<evidence type="ECO:0000256" key="4">
    <source>
        <dbReference type="ARBA" id="ARBA00022989"/>
    </source>
</evidence>
<dbReference type="SUPFAM" id="SSF56784">
    <property type="entry name" value="HAD-like"/>
    <property type="match status" value="1"/>
</dbReference>
<evidence type="ECO:0000259" key="7">
    <source>
        <dbReference type="Pfam" id="PF00122"/>
    </source>
</evidence>
<dbReference type="Proteomes" id="UP000193922">
    <property type="component" value="Unassembled WGS sequence"/>
</dbReference>
<evidence type="ECO:0000313" key="8">
    <source>
        <dbReference type="EMBL" id="ORX66156.1"/>
    </source>
</evidence>
<dbReference type="Gene3D" id="1.20.1110.10">
    <property type="entry name" value="Calcium-transporting ATPase, transmembrane domain"/>
    <property type="match status" value="2"/>
</dbReference>
<evidence type="ECO:0000256" key="3">
    <source>
        <dbReference type="ARBA" id="ARBA00022967"/>
    </source>
</evidence>
<sequence>MDVATEPMILLLFAVGVLYSIWGKAWDAATIIVTILVVVGLEVSTEWRAKNALLSLSNSVPINTSVLREGREGVVAADELVPGDVILLAHGQSVPADAVVAVSSGLAVDESMLTGESISVYKTALDTNGEQEPRDGSDGDDTLVEIPRTLVCAGTTVTGGRAVCIVVATGSNTEIAGNVVQLMRGSKPPPTPLQRRMKKLAGTLTIAAISVCIIFPVIGLLQGMSWHSAILMGMSLAFATIPEELPLIAKASLALGARQLAKNNLLVRKLSAADALSEVSVIVTDKTGTLTRNQLVVSSVLVIGESGSGGPAVEVITPEAFAASERSSALVTPLYSAWSLSVDPLEAKPLAHFLVSARSQAIERKSVSPLANRRASTSASVTPKREFHYTVVKGAPDILLPLCDRVWRATGTQKHDIAGGAIDGVQPLSDSFAQAISRSAINLAAGGSRIIGYAIAATAASSKTAGLQNLIFVGAFAFYDPPQHEARPVIQECQSSGIRVIIATGDHPSTALAVSSAVGISEVHSQLSADQCNRDLTNGSFDKLVDESNVFARVTPAQKLRLVHALQARGETVAFIGDGINDAPSLTRADVGICMGGNPSTADVAMDAASLIVLSGKFSGVVRCLREGRRLSANIEKCMVFYISCKLAIVMLFGFLLIAEGASPLTPIQVILIELFTD</sequence>
<dbReference type="GeneID" id="63801481"/>
<organism evidence="8 9">
    <name type="scientific">Linderina pennispora</name>
    <dbReference type="NCBI Taxonomy" id="61395"/>
    <lineage>
        <taxon>Eukaryota</taxon>
        <taxon>Fungi</taxon>
        <taxon>Fungi incertae sedis</taxon>
        <taxon>Zoopagomycota</taxon>
        <taxon>Kickxellomycotina</taxon>
        <taxon>Kickxellomycetes</taxon>
        <taxon>Kickxellales</taxon>
        <taxon>Kickxellaceae</taxon>
        <taxon>Linderina</taxon>
    </lineage>
</organism>
<dbReference type="RefSeq" id="XP_040740183.1">
    <property type="nucleotide sequence ID" value="XM_040884833.1"/>
</dbReference>
<protein>
    <recommendedName>
        <fullName evidence="7">P-type ATPase A domain-containing protein</fullName>
    </recommendedName>
</protein>
<gene>
    <name evidence="8" type="ORF">DL89DRAFT_226907</name>
</gene>
<dbReference type="SFLD" id="SFLDF00027">
    <property type="entry name" value="p-type_atpase"/>
    <property type="match status" value="1"/>
</dbReference>
<accession>A0A1Y1VYR9</accession>
<dbReference type="GO" id="GO:0005524">
    <property type="term" value="F:ATP binding"/>
    <property type="evidence" value="ECO:0007669"/>
    <property type="project" value="InterPro"/>
</dbReference>
<dbReference type="InterPro" id="IPR059000">
    <property type="entry name" value="ATPase_P-type_domA"/>
</dbReference>
<dbReference type="OrthoDB" id="2016396at2759"/>
<dbReference type="GO" id="GO:1902600">
    <property type="term" value="P:proton transmembrane transport"/>
    <property type="evidence" value="ECO:0007669"/>
    <property type="project" value="TreeGrafter"/>
</dbReference>
<dbReference type="InterPro" id="IPR008250">
    <property type="entry name" value="ATPase_P-typ_transduc_dom_A_sf"/>
</dbReference>
<dbReference type="GO" id="GO:0036376">
    <property type="term" value="P:sodium ion export across plasma membrane"/>
    <property type="evidence" value="ECO:0007669"/>
    <property type="project" value="TreeGrafter"/>
</dbReference>
<keyword evidence="3" id="KW-1278">Translocase</keyword>
<dbReference type="GO" id="GO:0005391">
    <property type="term" value="F:P-type sodium:potassium-exchanging transporter activity"/>
    <property type="evidence" value="ECO:0007669"/>
    <property type="project" value="TreeGrafter"/>
</dbReference>
<dbReference type="AlphaFoldDB" id="A0A1Y1VYR9"/>
<dbReference type="SUPFAM" id="SSF81653">
    <property type="entry name" value="Calcium ATPase, transduction domain A"/>
    <property type="match status" value="1"/>
</dbReference>
<dbReference type="GO" id="GO:0006883">
    <property type="term" value="P:intracellular sodium ion homeostasis"/>
    <property type="evidence" value="ECO:0007669"/>
    <property type="project" value="TreeGrafter"/>
</dbReference>
<dbReference type="PANTHER" id="PTHR43294:SF20">
    <property type="entry name" value="P-TYPE ATPASE"/>
    <property type="match status" value="1"/>
</dbReference>
<dbReference type="STRING" id="61395.A0A1Y1VYR9"/>
<dbReference type="InterPro" id="IPR001757">
    <property type="entry name" value="P_typ_ATPase"/>
</dbReference>
<dbReference type="SUPFAM" id="SSF81665">
    <property type="entry name" value="Calcium ATPase, transmembrane domain M"/>
    <property type="match status" value="1"/>
</dbReference>
<dbReference type="InterPro" id="IPR023299">
    <property type="entry name" value="ATPase_P-typ_cyto_dom_N"/>
</dbReference>
<dbReference type="SFLD" id="SFLDS00003">
    <property type="entry name" value="Haloacid_Dehalogenase"/>
    <property type="match status" value="1"/>
</dbReference>
<dbReference type="Pfam" id="PF00702">
    <property type="entry name" value="Hydrolase"/>
    <property type="match status" value="1"/>
</dbReference>
<evidence type="ECO:0000256" key="1">
    <source>
        <dbReference type="ARBA" id="ARBA00004370"/>
    </source>
</evidence>
<proteinExistence type="predicted"/>
<dbReference type="PRINTS" id="PR00119">
    <property type="entry name" value="CATATPASE"/>
</dbReference>
<keyword evidence="5 6" id="KW-0472">Membrane</keyword>
<feature type="transmembrane region" description="Helical" evidence="6">
    <location>
        <begin position="200"/>
        <end position="218"/>
    </location>
</feature>
<evidence type="ECO:0000256" key="6">
    <source>
        <dbReference type="SAM" id="Phobius"/>
    </source>
</evidence>
<keyword evidence="9" id="KW-1185">Reference proteome</keyword>
<keyword evidence="4 6" id="KW-1133">Transmembrane helix</keyword>
<dbReference type="GO" id="GO:0005886">
    <property type="term" value="C:plasma membrane"/>
    <property type="evidence" value="ECO:0007669"/>
    <property type="project" value="TreeGrafter"/>
</dbReference>
<feature type="domain" description="P-type ATPase A" evidence="7">
    <location>
        <begin position="60"/>
        <end position="181"/>
    </location>
</feature>
<dbReference type="GO" id="GO:0016887">
    <property type="term" value="F:ATP hydrolysis activity"/>
    <property type="evidence" value="ECO:0007669"/>
    <property type="project" value="InterPro"/>
</dbReference>
<comment type="subcellular location">
    <subcellularLocation>
        <location evidence="1">Membrane</location>
    </subcellularLocation>
</comment>
<dbReference type="SFLD" id="SFLDG00002">
    <property type="entry name" value="C1.7:_P-type_atpase_like"/>
    <property type="match status" value="1"/>
</dbReference>
<keyword evidence="2 6" id="KW-0812">Transmembrane</keyword>
<dbReference type="PROSITE" id="PS00154">
    <property type="entry name" value="ATPASE_E1_E2"/>
    <property type="match status" value="1"/>
</dbReference>
<dbReference type="InterPro" id="IPR036412">
    <property type="entry name" value="HAD-like_sf"/>
</dbReference>
<dbReference type="EMBL" id="MCFD01000017">
    <property type="protein sequence ID" value="ORX66156.1"/>
    <property type="molecule type" value="Genomic_DNA"/>
</dbReference>
<feature type="non-terminal residue" evidence="8">
    <location>
        <position position="678"/>
    </location>
</feature>
<evidence type="ECO:0000313" key="9">
    <source>
        <dbReference type="Proteomes" id="UP000193922"/>
    </source>
</evidence>
<evidence type="ECO:0000256" key="5">
    <source>
        <dbReference type="ARBA" id="ARBA00023136"/>
    </source>
</evidence>
<dbReference type="InterPro" id="IPR044492">
    <property type="entry name" value="P_typ_ATPase_HD_dom"/>
</dbReference>
<name>A0A1Y1VYR9_9FUNG</name>
<dbReference type="GO" id="GO:0030007">
    <property type="term" value="P:intracellular potassium ion homeostasis"/>
    <property type="evidence" value="ECO:0007669"/>
    <property type="project" value="TreeGrafter"/>
</dbReference>
<evidence type="ECO:0000256" key="2">
    <source>
        <dbReference type="ARBA" id="ARBA00022692"/>
    </source>
</evidence>
<comment type="caution">
    <text evidence="8">The sequence shown here is derived from an EMBL/GenBank/DDBJ whole genome shotgun (WGS) entry which is preliminary data.</text>
</comment>
<dbReference type="Pfam" id="PF00122">
    <property type="entry name" value="E1-E2_ATPase"/>
    <property type="match status" value="1"/>
</dbReference>
<dbReference type="NCBIfam" id="TIGR01494">
    <property type="entry name" value="ATPase_P-type"/>
    <property type="match status" value="2"/>
</dbReference>
<dbReference type="InterPro" id="IPR018303">
    <property type="entry name" value="ATPase_P-typ_P_site"/>
</dbReference>
<dbReference type="Gene3D" id="3.40.1110.10">
    <property type="entry name" value="Calcium-transporting ATPase, cytoplasmic domain N"/>
    <property type="match status" value="2"/>
</dbReference>
<dbReference type="Gene3D" id="2.70.150.10">
    <property type="entry name" value="Calcium-transporting ATPase, cytoplasmic transduction domain A"/>
    <property type="match status" value="1"/>
</dbReference>
<dbReference type="InterPro" id="IPR023214">
    <property type="entry name" value="HAD_sf"/>
</dbReference>
<dbReference type="GO" id="GO:1990573">
    <property type="term" value="P:potassium ion import across plasma membrane"/>
    <property type="evidence" value="ECO:0007669"/>
    <property type="project" value="TreeGrafter"/>
</dbReference>
<feature type="transmembrane region" description="Helical" evidence="6">
    <location>
        <begin position="7"/>
        <end position="22"/>
    </location>
</feature>
<dbReference type="PANTHER" id="PTHR43294">
    <property type="entry name" value="SODIUM/POTASSIUM-TRANSPORTING ATPASE SUBUNIT ALPHA"/>
    <property type="match status" value="1"/>
</dbReference>
<reference evidence="8 9" key="1">
    <citation type="submission" date="2016-07" db="EMBL/GenBank/DDBJ databases">
        <title>Pervasive Adenine N6-methylation of Active Genes in Fungi.</title>
        <authorList>
            <consortium name="DOE Joint Genome Institute"/>
            <person name="Mondo S.J."/>
            <person name="Dannebaum R.O."/>
            <person name="Kuo R.C."/>
            <person name="Labutti K."/>
            <person name="Haridas S."/>
            <person name="Kuo A."/>
            <person name="Salamov A."/>
            <person name="Ahrendt S.R."/>
            <person name="Lipzen A."/>
            <person name="Sullivan W."/>
            <person name="Andreopoulos W.B."/>
            <person name="Clum A."/>
            <person name="Lindquist E."/>
            <person name="Daum C."/>
            <person name="Ramamoorthy G.K."/>
            <person name="Gryganskyi A."/>
            <person name="Culley D."/>
            <person name="Magnuson J.K."/>
            <person name="James T.Y."/>
            <person name="O'Malley M.A."/>
            <person name="Stajich J.E."/>
            <person name="Spatafora J.W."/>
            <person name="Visel A."/>
            <person name="Grigoriev I.V."/>
        </authorList>
    </citation>
    <scope>NUCLEOTIDE SEQUENCE [LARGE SCALE GENOMIC DNA]</scope>
    <source>
        <strain evidence="8 9">ATCC 12442</strain>
    </source>
</reference>
<dbReference type="InterPro" id="IPR050510">
    <property type="entry name" value="Cation_transp_ATPase_P-type"/>
</dbReference>